<name>A0A198AQS9_9BACL</name>
<dbReference type="InterPro" id="IPR018392">
    <property type="entry name" value="LysM"/>
</dbReference>
<dbReference type="Gene3D" id="3.10.350.10">
    <property type="entry name" value="LysM domain"/>
    <property type="match status" value="2"/>
</dbReference>
<comment type="caution">
    <text evidence="5">The sequence shown here is derived from an EMBL/GenBank/DDBJ whole genome shotgun (WGS) entry which is preliminary data.</text>
</comment>
<proteinExistence type="predicted"/>
<dbReference type="EMBL" id="LYPB01000038">
    <property type="protein sequence ID" value="OAS23627.1"/>
    <property type="molecule type" value="Genomic_DNA"/>
</dbReference>
<dbReference type="AlphaFoldDB" id="A0A198AQS9"/>
<dbReference type="InterPro" id="IPR036779">
    <property type="entry name" value="LysM_dom_sf"/>
</dbReference>
<dbReference type="InterPro" id="IPR001223">
    <property type="entry name" value="Glyco_hydro18_cat"/>
</dbReference>
<reference evidence="5 6" key="1">
    <citation type="submission" date="2016-05" db="EMBL/GenBank/DDBJ databases">
        <title>Paenibacillus sp. 1ZS3-15 nov., isolated from the rhizosphere soil.</title>
        <authorList>
            <person name="Zhang X.X."/>
            <person name="Zhang J."/>
        </authorList>
    </citation>
    <scope>NUCLEOTIDE SEQUENCE [LARGE SCALE GENOMIC DNA]</scope>
    <source>
        <strain evidence="5 6">1ZS3-15</strain>
    </source>
</reference>
<evidence type="ECO:0000313" key="6">
    <source>
        <dbReference type="Proteomes" id="UP000078454"/>
    </source>
</evidence>
<keyword evidence="2" id="KW-0326">Glycosidase</keyword>
<dbReference type="GO" id="GO:0016798">
    <property type="term" value="F:hydrolase activity, acting on glycosyl bonds"/>
    <property type="evidence" value="ECO:0007669"/>
    <property type="project" value="UniProtKB-KW"/>
</dbReference>
<dbReference type="GO" id="GO:0070492">
    <property type="term" value="F:oligosaccharide binding"/>
    <property type="evidence" value="ECO:0007669"/>
    <property type="project" value="TreeGrafter"/>
</dbReference>
<evidence type="ECO:0000256" key="2">
    <source>
        <dbReference type="ARBA" id="ARBA00023295"/>
    </source>
</evidence>
<accession>A0A198AQS9</accession>
<dbReference type="PANTHER" id="PTHR46066:SF2">
    <property type="entry name" value="CHITINASE DOMAIN-CONTAINING PROTEIN 1"/>
    <property type="match status" value="1"/>
</dbReference>
<dbReference type="GO" id="GO:0008061">
    <property type="term" value="F:chitin binding"/>
    <property type="evidence" value="ECO:0007669"/>
    <property type="project" value="InterPro"/>
</dbReference>
<keyword evidence="1" id="KW-0378">Hydrolase</keyword>
<dbReference type="Gene3D" id="3.10.50.10">
    <property type="match status" value="1"/>
</dbReference>
<dbReference type="PANTHER" id="PTHR46066">
    <property type="entry name" value="CHITINASE DOMAIN-CONTAINING PROTEIN 1 FAMILY MEMBER"/>
    <property type="match status" value="1"/>
</dbReference>
<dbReference type="InterPro" id="IPR011583">
    <property type="entry name" value="Chitinase_II/V-like_cat"/>
</dbReference>
<dbReference type="RefSeq" id="WP_068661760.1">
    <property type="nucleotide sequence ID" value="NZ_LYPB01000038.1"/>
</dbReference>
<dbReference type="InterPro" id="IPR017853">
    <property type="entry name" value="GH"/>
</dbReference>
<dbReference type="Gene3D" id="3.20.20.80">
    <property type="entry name" value="Glycosidases"/>
    <property type="match status" value="1"/>
</dbReference>
<feature type="domain" description="LysM" evidence="3">
    <location>
        <begin position="2"/>
        <end position="46"/>
    </location>
</feature>
<keyword evidence="6" id="KW-1185">Reference proteome</keyword>
<dbReference type="PROSITE" id="PS51782">
    <property type="entry name" value="LYSM"/>
    <property type="match status" value="2"/>
</dbReference>
<organism evidence="5 6">
    <name type="scientific">Paenibacillus oryzisoli</name>
    <dbReference type="NCBI Taxonomy" id="1850517"/>
    <lineage>
        <taxon>Bacteria</taxon>
        <taxon>Bacillati</taxon>
        <taxon>Bacillota</taxon>
        <taxon>Bacilli</taxon>
        <taxon>Bacillales</taxon>
        <taxon>Paenibacillaceae</taxon>
        <taxon>Paenibacillus</taxon>
    </lineage>
</organism>
<evidence type="ECO:0000313" key="5">
    <source>
        <dbReference type="EMBL" id="OAS23627.1"/>
    </source>
</evidence>
<evidence type="ECO:0000259" key="3">
    <source>
        <dbReference type="PROSITE" id="PS51782"/>
    </source>
</evidence>
<feature type="domain" description="GH18" evidence="4">
    <location>
        <begin position="103"/>
        <end position="429"/>
    </location>
</feature>
<dbReference type="Pfam" id="PF01476">
    <property type="entry name" value="LysM"/>
    <property type="match status" value="2"/>
</dbReference>
<protein>
    <submittedName>
        <fullName evidence="5">Spore gernimation protein</fullName>
    </submittedName>
</protein>
<sequence length="429" mass="48246">MQIHVVQKGQTLYRISQTYGVSVEEVAEANELTPSQSLVIGQALVIPIIGSYYWVQPGEGLYRIAQKLGIDLDVLASTNGLTLYQPLPSGFRLYIPPTPRKQAEVNAYIEPRGTDVSPVLVQAAREAAPHLTYLAPFSFRINRDGTLVQPPLDHLQDIAKQHGVTLMMVVTNLENDQFSAELGHVILTDEAVQNRLLDTIETTADKLGFKDIHFDIEHLLPADREAYNKFLRKAVDRFHQKGYLVSTALAPKTSATQAGAWYEAHDYKAHGQIVDFVIIMTYEWGYSGGPPMAVSPIGPVRKVLEYARSEMPSSKIMMGQNLYGYDWTLPFVQGGAYAKAISPQAAIDLARKYNAQILYDYTAQAPHFNYWDDAGKEHTVWFEDARSIQAKFQLIEELGLRGISYWKLGLKFPQNWLLLQDNFKIVKRG</sequence>
<dbReference type="SMART" id="SM00636">
    <property type="entry name" value="Glyco_18"/>
    <property type="match status" value="1"/>
</dbReference>
<gene>
    <name evidence="5" type="ORF">A8708_31800</name>
</gene>
<feature type="domain" description="LysM" evidence="3">
    <location>
        <begin position="51"/>
        <end position="95"/>
    </location>
</feature>
<dbReference type="CDD" id="cd00118">
    <property type="entry name" value="LysM"/>
    <property type="match status" value="2"/>
</dbReference>
<dbReference type="GO" id="GO:0005975">
    <property type="term" value="P:carbohydrate metabolic process"/>
    <property type="evidence" value="ECO:0007669"/>
    <property type="project" value="InterPro"/>
</dbReference>
<dbReference type="PROSITE" id="PS51910">
    <property type="entry name" value="GH18_2"/>
    <property type="match status" value="1"/>
</dbReference>
<dbReference type="SMART" id="SM00257">
    <property type="entry name" value="LysM"/>
    <property type="match status" value="2"/>
</dbReference>
<dbReference type="InterPro" id="IPR041704">
    <property type="entry name" value="CFLE_GH18"/>
</dbReference>
<evidence type="ECO:0000256" key="1">
    <source>
        <dbReference type="ARBA" id="ARBA00022801"/>
    </source>
</evidence>
<dbReference type="Proteomes" id="UP000078454">
    <property type="component" value="Unassembled WGS sequence"/>
</dbReference>
<dbReference type="SUPFAM" id="SSF54106">
    <property type="entry name" value="LysM domain"/>
    <property type="match status" value="2"/>
</dbReference>
<evidence type="ECO:0000259" key="4">
    <source>
        <dbReference type="PROSITE" id="PS51910"/>
    </source>
</evidence>
<dbReference type="Pfam" id="PF00704">
    <property type="entry name" value="Glyco_hydro_18"/>
    <property type="match status" value="1"/>
</dbReference>
<dbReference type="GO" id="GO:0012505">
    <property type="term" value="C:endomembrane system"/>
    <property type="evidence" value="ECO:0007669"/>
    <property type="project" value="TreeGrafter"/>
</dbReference>
<dbReference type="CDD" id="cd02874">
    <property type="entry name" value="GH18_CFLE_spore_hydrolase"/>
    <property type="match status" value="1"/>
</dbReference>
<dbReference type="SUPFAM" id="SSF51445">
    <property type="entry name" value="(Trans)glycosidases"/>
    <property type="match status" value="1"/>
</dbReference>
<dbReference type="InterPro" id="IPR029070">
    <property type="entry name" value="Chitinase_insertion_sf"/>
</dbReference>
<dbReference type="STRING" id="1850517.A8708_31800"/>
<dbReference type="OrthoDB" id="9769314at2"/>